<dbReference type="EMBL" id="JARIHO010000136">
    <property type="protein sequence ID" value="KAJ7301402.1"/>
    <property type="molecule type" value="Genomic_DNA"/>
</dbReference>
<feature type="compositionally biased region" description="Polar residues" evidence="1">
    <location>
        <begin position="267"/>
        <end position="278"/>
    </location>
</feature>
<reference evidence="2" key="1">
    <citation type="submission" date="2023-03" db="EMBL/GenBank/DDBJ databases">
        <title>Massive genome expansion in bonnet fungi (Mycena s.s.) driven by repeated elements and novel gene families across ecological guilds.</title>
        <authorList>
            <consortium name="Lawrence Berkeley National Laboratory"/>
            <person name="Harder C.B."/>
            <person name="Miyauchi S."/>
            <person name="Viragh M."/>
            <person name="Kuo A."/>
            <person name="Thoen E."/>
            <person name="Andreopoulos B."/>
            <person name="Lu D."/>
            <person name="Skrede I."/>
            <person name="Drula E."/>
            <person name="Henrissat B."/>
            <person name="Morin E."/>
            <person name="Kohler A."/>
            <person name="Barry K."/>
            <person name="LaButti K."/>
            <person name="Morin E."/>
            <person name="Salamov A."/>
            <person name="Lipzen A."/>
            <person name="Mereny Z."/>
            <person name="Hegedus B."/>
            <person name="Baldrian P."/>
            <person name="Stursova M."/>
            <person name="Weitz H."/>
            <person name="Taylor A."/>
            <person name="Grigoriev I.V."/>
            <person name="Nagy L.G."/>
            <person name="Martin F."/>
            <person name="Kauserud H."/>
        </authorList>
    </citation>
    <scope>NUCLEOTIDE SEQUENCE</scope>
    <source>
        <strain evidence="2">CBHHK002</strain>
    </source>
</reference>
<organism evidence="2 3">
    <name type="scientific">Mycena albidolilacea</name>
    <dbReference type="NCBI Taxonomy" id="1033008"/>
    <lineage>
        <taxon>Eukaryota</taxon>
        <taxon>Fungi</taxon>
        <taxon>Dikarya</taxon>
        <taxon>Basidiomycota</taxon>
        <taxon>Agaricomycotina</taxon>
        <taxon>Agaricomycetes</taxon>
        <taxon>Agaricomycetidae</taxon>
        <taxon>Agaricales</taxon>
        <taxon>Marasmiineae</taxon>
        <taxon>Mycenaceae</taxon>
        <taxon>Mycena</taxon>
    </lineage>
</organism>
<name>A0AAD7E806_9AGAR</name>
<accession>A0AAD7E806</accession>
<evidence type="ECO:0000313" key="3">
    <source>
        <dbReference type="Proteomes" id="UP001218218"/>
    </source>
</evidence>
<dbReference type="AlphaFoldDB" id="A0AAD7E806"/>
<comment type="caution">
    <text evidence="2">The sequence shown here is derived from an EMBL/GenBank/DDBJ whole genome shotgun (WGS) entry which is preliminary data.</text>
</comment>
<gene>
    <name evidence="2" type="ORF">DFH08DRAFT_827599</name>
</gene>
<proteinExistence type="predicted"/>
<evidence type="ECO:0000256" key="1">
    <source>
        <dbReference type="SAM" id="MobiDB-lite"/>
    </source>
</evidence>
<feature type="region of interest" description="Disordered" evidence="1">
    <location>
        <begin position="196"/>
        <end position="316"/>
    </location>
</feature>
<protein>
    <submittedName>
        <fullName evidence="2">Uncharacterized protein</fullName>
    </submittedName>
</protein>
<feature type="compositionally biased region" description="Low complexity" evidence="1">
    <location>
        <begin position="214"/>
        <end position="223"/>
    </location>
</feature>
<evidence type="ECO:0000313" key="2">
    <source>
        <dbReference type="EMBL" id="KAJ7301402.1"/>
    </source>
</evidence>
<dbReference type="Proteomes" id="UP001218218">
    <property type="component" value="Unassembled WGS sequence"/>
</dbReference>
<sequence>MAKNGQKQQKEAFSWFKLGTDLYYQGLQSGLLIFPPKKLSAIFDSITMLEIQPVLSVLFHIIAISGTADAIRGNSPSTTCQVSISSLGPFCRGSFPMARAIGIKLLTDLKAAIDNIPDGIAAGRCDGLLAKNLTPKYTDDTPPIAIFPSDGKDGNYAAFSNQWERVFQLKSSTDLPESKYPLVEALLRLIPAASAESSEDEYPASVPIPKPAKKTTAPKSKSKATNDAKPKSAKIAKPKSASDVNTTISLVSEDEAGSYSKKRKSPMPTSDGNESETQVAPPKPKKSKPSAPPASEDDSGDDAPARHGAKLRWANKKDELIWNFKCR</sequence>
<keyword evidence="3" id="KW-1185">Reference proteome</keyword>